<dbReference type="InterPro" id="IPR000626">
    <property type="entry name" value="Ubiquitin-like_dom"/>
</dbReference>
<evidence type="ECO:0000256" key="7">
    <source>
        <dbReference type="RuleBase" id="RU366025"/>
    </source>
</evidence>
<dbReference type="EMBL" id="JAIFRP010000021">
    <property type="protein sequence ID" value="KAK2585252.1"/>
    <property type="molecule type" value="Genomic_DNA"/>
</dbReference>
<comment type="caution">
    <text evidence="11">The sequence shown here is derived from an EMBL/GenBank/DDBJ whole genome shotgun (WGS) entry which is preliminary data.</text>
</comment>
<dbReference type="AlphaFoldDB" id="A0AAD9RSQ7"/>
<evidence type="ECO:0000259" key="9">
    <source>
        <dbReference type="PROSITE" id="PS50053"/>
    </source>
</evidence>
<organism evidence="11 12">
    <name type="scientific">Odynerus spinipes</name>
    <dbReference type="NCBI Taxonomy" id="1348599"/>
    <lineage>
        <taxon>Eukaryota</taxon>
        <taxon>Metazoa</taxon>
        <taxon>Ecdysozoa</taxon>
        <taxon>Arthropoda</taxon>
        <taxon>Hexapoda</taxon>
        <taxon>Insecta</taxon>
        <taxon>Pterygota</taxon>
        <taxon>Neoptera</taxon>
        <taxon>Endopterygota</taxon>
        <taxon>Hymenoptera</taxon>
        <taxon>Apocrita</taxon>
        <taxon>Aculeata</taxon>
        <taxon>Vespoidea</taxon>
        <taxon>Vespidae</taxon>
        <taxon>Eumeninae</taxon>
        <taxon>Odynerus</taxon>
    </lineage>
</organism>
<dbReference type="InterPro" id="IPR028889">
    <property type="entry name" value="USP"/>
</dbReference>
<dbReference type="Gene3D" id="3.10.20.90">
    <property type="entry name" value="Phosphatidylinositol 3-kinase Catalytic Subunit, Chain A, domain 1"/>
    <property type="match status" value="1"/>
</dbReference>
<dbReference type="CDD" id="cd02657">
    <property type="entry name" value="Peptidase_C19A"/>
    <property type="match status" value="1"/>
</dbReference>
<dbReference type="InterPro" id="IPR018200">
    <property type="entry name" value="USP_CS"/>
</dbReference>
<dbReference type="SMART" id="SM00213">
    <property type="entry name" value="UBQ"/>
    <property type="match status" value="1"/>
</dbReference>
<dbReference type="InterPro" id="IPR001394">
    <property type="entry name" value="Peptidase_C19_UCH"/>
</dbReference>
<feature type="region of interest" description="Disordered" evidence="8">
    <location>
        <begin position="377"/>
        <end position="398"/>
    </location>
</feature>
<dbReference type="InterPro" id="IPR019954">
    <property type="entry name" value="Ubiquitin_CS"/>
</dbReference>
<evidence type="ECO:0000256" key="3">
    <source>
        <dbReference type="ARBA" id="ARBA00022670"/>
    </source>
</evidence>
<evidence type="ECO:0000256" key="6">
    <source>
        <dbReference type="ARBA" id="ARBA00022807"/>
    </source>
</evidence>
<dbReference type="FunFam" id="3.90.70.10:FF:000032">
    <property type="entry name" value="Ubiquitin carboxyl-terminal hydrolase 14"/>
    <property type="match status" value="1"/>
</dbReference>
<dbReference type="CDD" id="cd16104">
    <property type="entry name" value="Ubl_USP14_like"/>
    <property type="match status" value="1"/>
</dbReference>
<dbReference type="FunFam" id="3.10.20.90:FF:000119">
    <property type="entry name" value="Ubiquitin carboxyl-terminal hydrolase 14"/>
    <property type="match status" value="1"/>
</dbReference>
<evidence type="ECO:0000256" key="5">
    <source>
        <dbReference type="ARBA" id="ARBA00022801"/>
    </source>
</evidence>
<dbReference type="GO" id="GO:0061136">
    <property type="term" value="P:regulation of proteasomal protein catabolic process"/>
    <property type="evidence" value="ECO:0007669"/>
    <property type="project" value="TreeGrafter"/>
</dbReference>
<keyword evidence="4 7" id="KW-0833">Ubl conjugation pathway</keyword>
<evidence type="ECO:0000256" key="8">
    <source>
        <dbReference type="SAM" id="MobiDB-lite"/>
    </source>
</evidence>
<proteinExistence type="inferred from homology"/>
<feature type="compositionally biased region" description="Basic and acidic residues" evidence="8">
    <location>
        <begin position="381"/>
        <end position="398"/>
    </location>
</feature>
<dbReference type="PROSITE" id="PS50235">
    <property type="entry name" value="USP_3"/>
    <property type="match status" value="1"/>
</dbReference>
<keyword evidence="3 7" id="KW-0645">Protease</keyword>
<evidence type="ECO:0000313" key="11">
    <source>
        <dbReference type="EMBL" id="KAK2585252.1"/>
    </source>
</evidence>
<dbReference type="Proteomes" id="UP001258017">
    <property type="component" value="Unassembled WGS sequence"/>
</dbReference>
<reference evidence="11" key="1">
    <citation type="submission" date="2021-08" db="EMBL/GenBank/DDBJ databases">
        <authorList>
            <person name="Misof B."/>
            <person name="Oliver O."/>
            <person name="Podsiadlowski L."/>
            <person name="Donath A."/>
            <person name="Peters R."/>
            <person name="Mayer C."/>
            <person name="Rust J."/>
            <person name="Gunkel S."/>
            <person name="Lesny P."/>
            <person name="Martin S."/>
            <person name="Oeyen J.P."/>
            <person name="Petersen M."/>
            <person name="Panagiotis P."/>
            <person name="Wilbrandt J."/>
            <person name="Tanja T."/>
        </authorList>
    </citation>
    <scope>NUCLEOTIDE SEQUENCE</scope>
    <source>
        <strain evidence="11">GBR_01_08_01A</strain>
        <tissue evidence="11">Thorax + abdomen</tissue>
    </source>
</reference>
<dbReference type="InterPro" id="IPR038765">
    <property type="entry name" value="Papain-like_cys_pep_sf"/>
</dbReference>
<dbReference type="Pfam" id="PF00443">
    <property type="entry name" value="UCH"/>
    <property type="match status" value="1"/>
</dbReference>
<dbReference type="EC" id="3.4.19.12" evidence="7"/>
<dbReference type="SUPFAM" id="SSF54001">
    <property type="entry name" value="Cysteine proteinases"/>
    <property type="match status" value="1"/>
</dbReference>
<comment type="catalytic activity">
    <reaction evidence="1 7">
        <text>Thiol-dependent hydrolysis of ester, thioester, amide, peptide and isopeptide bonds formed by the C-terminal Gly of ubiquitin (a 76-residue protein attached to proteins as an intracellular targeting signal).</text>
        <dbReference type="EC" id="3.4.19.12"/>
    </reaction>
</comment>
<dbReference type="PANTHER" id="PTHR43982:SF1">
    <property type="entry name" value="UBIQUITIN CARBOXYL-TERMINAL HYDROLASE 14"/>
    <property type="match status" value="1"/>
</dbReference>
<dbReference type="InterPro" id="IPR044635">
    <property type="entry name" value="UBP14-like"/>
</dbReference>
<name>A0AAD9RSQ7_9HYME</name>
<keyword evidence="6 7" id="KW-0788">Thiol protease</keyword>
<dbReference type="GO" id="GO:0070628">
    <property type="term" value="F:proteasome binding"/>
    <property type="evidence" value="ECO:0007669"/>
    <property type="project" value="TreeGrafter"/>
</dbReference>
<evidence type="ECO:0000259" key="10">
    <source>
        <dbReference type="PROSITE" id="PS50235"/>
    </source>
</evidence>
<accession>A0AAD9RSQ7</accession>
<dbReference type="InterPro" id="IPR029071">
    <property type="entry name" value="Ubiquitin-like_domsf"/>
</dbReference>
<dbReference type="GO" id="GO:0004843">
    <property type="term" value="F:cysteine-type deubiquitinase activity"/>
    <property type="evidence" value="ECO:0007669"/>
    <property type="project" value="UniProtKB-UniRule"/>
</dbReference>
<dbReference type="SUPFAM" id="SSF54236">
    <property type="entry name" value="Ubiquitin-like"/>
    <property type="match status" value="1"/>
</dbReference>
<gene>
    <name evidence="11" type="ORF">KPH14_009953</name>
</gene>
<keyword evidence="12" id="KW-1185">Reference proteome</keyword>
<dbReference type="GO" id="GO:0016579">
    <property type="term" value="P:protein deubiquitination"/>
    <property type="evidence" value="ECO:0007669"/>
    <property type="project" value="InterPro"/>
</dbReference>
<evidence type="ECO:0000256" key="2">
    <source>
        <dbReference type="ARBA" id="ARBA00008739"/>
    </source>
</evidence>
<comment type="similarity">
    <text evidence="2">Belongs to the peptidase C19 family. USP14/UBP6 subfamily.</text>
</comment>
<dbReference type="GO" id="GO:0043161">
    <property type="term" value="P:proteasome-mediated ubiquitin-dependent protein catabolic process"/>
    <property type="evidence" value="ECO:0007669"/>
    <property type="project" value="InterPro"/>
</dbReference>
<dbReference type="PROSITE" id="PS00973">
    <property type="entry name" value="USP_2"/>
    <property type="match status" value="1"/>
</dbReference>
<dbReference type="PROSITE" id="PS00299">
    <property type="entry name" value="UBIQUITIN_1"/>
    <property type="match status" value="1"/>
</dbReference>
<sequence>MPQYTVKVKWGKELYPNVEVNTDEEPMLFKAQLYALTGVQPERQKVMLKGMTLKDEDWGNIGLKDGVTVLMMGSKEEDVPMEPAEKPLFLEDMNESELATALDLPAGLTNLGNTCYLNATVQCLKTVPELRDALKKYSGTLAATGNFSLALAQNITVALRDLYESMDRGLPLPPVILLQMMHLAFPRFAEKSEHGVFQQQDANECWTELIRMLQQKLPAKVNPNAVEDEPQASKPRSLIEQYFGGTFDTELKCIESEDEPPTKGKEEFLQLSCFISTDVKYMLSGLKNKMQEQITKMSTSLGRDALYTKTSKISRLPAYLTIQFVRFFYKEKEAINAKILKDVKFPLEFDAFALCNSELQAKLCPMREKFKEYENSMVGAEKQDPKQKSKIDKGDSKSAKMKEEPFWFPDDLGSNNSGYYTLQAVLTHRGRSSSSGHYVAWVRQKNDTWLKCDDDTVSIVTSAEVLKLSGGGDWHCAYVLLYGPRILKVPETESETCDASSTQ</sequence>
<evidence type="ECO:0000313" key="12">
    <source>
        <dbReference type="Proteomes" id="UP001258017"/>
    </source>
</evidence>
<reference evidence="11" key="2">
    <citation type="journal article" date="2023" name="Commun. Biol.">
        <title>Intrasexual cuticular hydrocarbon dimorphism in a wasp sheds light on hydrocarbon biosynthesis genes in Hymenoptera.</title>
        <authorList>
            <person name="Moris V.C."/>
            <person name="Podsiadlowski L."/>
            <person name="Martin S."/>
            <person name="Oeyen J.P."/>
            <person name="Donath A."/>
            <person name="Petersen M."/>
            <person name="Wilbrandt J."/>
            <person name="Misof B."/>
            <person name="Liedtke D."/>
            <person name="Thamm M."/>
            <person name="Scheiner R."/>
            <person name="Schmitt T."/>
            <person name="Niehuis O."/>
        </authorList>
    </citation>
    <scope>NUCLEOTIDE SEQUENCE</scope>
    <source>
        <strain evidence="11">GBR_01_08_01A</strain>
    </source>
</reference>
<dbReference type="PROSITE" id="PS50053">
    <property type="entry name" value="UBIQUITIN_2"/>
    <property type="match status" value="1"/>
</dbReference>
<keyword evidence="5 7" id="KW-0378">Hydrolase</keyword>
<dbReference type="PANTHER" id="PTHR43982">
    <property type="entry name" value="UBIQUITIN CARBOXYL-TERMINAL HYDROLASE"/>
    <property type="match status" value="1"/>
</dbReference>
<feature type="domain" description="USP" evidence="10">
    <location>
        <begin position="106"/>
        <end position="485"/>
    </location>
</feature>
<dbReference type="Gene3D" id="3.90.70.10">
    <property type="entry name" value="Cysteine proteinases"/>
    <property type="match status" value="1"/>
</dbReference>
<evidence type="ECO:0000256" key="4">
    <source>
        <dbReference type="ARBA" id="ARBA00022786"/>
    </source>
</evidence>
<dbReference type="PROSITE" id="PS00972">
    <property type="entry name" value="USP_1"/>
    <property type="match status" value="1"/>
</dbReference>
<feature type="domain" description="Ubiquitin-like" evidence="9">
    <location>
        <begin position="4"/>
        <end position="78"/>
    </location>
</feature>
<protein>
    <recommendedName>
        <fullName evidence="7">Ubiquitin carboxyl-terminal hydrolase</fullName>
        <ecNumber evidence="7">3.4.19.12</ecNumber>
    </recommendedName>
</protein>
<evidence type="ECO:0000256" key="1">
    <source>
        <dbReference type="ARBA" id="ARBA00000707"/>
    </source>
</evidence>